<name>A0AAD3XQC6_NEPGR</name>
<dbReference type="EMBL" id="BSYO01000012">
    <property type="protein sequence ID" value="GMH12646.1"/>
    <property type="molecule type" value="Genomic_DNA"/>
</dbReference>
<evidence type="ECO:0000313" key="2">
    <source>
        <dbReference type="EMBL" id="GMH12646.1"/>
    </source>
</evidence>
<organism evidence="2 3">
    <name type="scientific">Nepenthes gracilis</name>
    <name type="common">Slender pitcher plant</name>
    <dbReference type="NCBI Taxonomy" id="150966"/>
    <lineage>
        <taxon>Eukaryota</taxon>
        <taxon>Viridiplantae</taxon>
        <taxon>Streptophyta</taxon>
        <taxon>Embryophyta</taxon>
        <taxon>Tracheophyta</taxon>
        <taxon>Spermatophyta</taxon>
        <taxon>Magnoliopsida</taxon>
        <taxon>eudicotyledons</taxon>
        <taxon>Gunneridae</taxon>
        <taxon>Pentapetalae</taxon>
        <taxon>Caryophyllales</taxon>
        <taxon>Nepenthaceae</taxon>
        <taxon>Nepenthes</taxon>
    </lineage>
</organism>
<keyword evidence="3" id="KW-1185">Reference proteome</keyword>
<proteinExistence type="predicted"/>
<accession>A0AAD3XQC6</accession>
<comment type="caution">
    <text evidence="2">The sequence shown here is derived from an EMBL/GenBank/DDBJ whole genome shotgun (WGS) entry which is preliminary data.</text>
</comment>
<protein>
    <submittedName>
        <fullName evidence="2">Uncharacterized protein</fullName>
    </submittedName>
</protein>
<dbReference type="Proteomes" id="UP001279734">
    <property type="component" value="Unassembled WGS sequence"/>
</dbReference>
<gene>
    <name evidence="2" type="ORF">Nepgr_014487</name>
</gene>
<sequence length="103" mass="11595">MKASKILRKGDGKRGVSSNKQKLRFVGNLDDEGRGRRDRGGGEQVAGRKDCAALQSYSIGETTDQSLRLRRELQWPLRAEFLSSITRIVSPWALDFKPSNEMD</sequence>
<dbReference type="AlphaFoldDB" id="A0AAD3XQC6"/>
<feature type="region of interest" description="Disordered" evidence="1">
    <location>
        <begin position="1"/>
        <end position="47"/>
    </location>
</feature>
<feature type="compositionally biased region" description="Basic and acidic residues" evidence="1">
    <location>
        <begin position="31"/>
        <end position="47"/>
    </location>
</feature>
<evidence type="ECO:0000313" key="3">
    <source>
        <dbReference type="Proteomes" id="UP001279734"/>
    </source>
</evidence>
<evidence type="ECO:0000256" key="1">
    <source>
        <dbReference type="SAM" id="MobiDB-lite"/>
    </source>
</evidence>
<reference evidence="2" key="1">
    <citation type="submission" date="2023-05" db="EMBL/GenBank/DDBJ databases">
        <title>Nepenthes gracilis genome sequencing.</title>
        <authorList>
            <person name="Fukushima K."/>
        </authorList>
    </citation>
    <scope>NUCLEOTIDE SEQUENCE</scope>
    <source>
        <strain evidence="2">SING2019-196</strain>
    </source>
</reference>